<proteinExistence type="predicted"/>
<evidence type="ECO:0000313" key="5">
    <source>
        <dbReference type="Proteomes" id="UP000236664"/>
    </source>
</evidence>
<dbReference type="AlphaFoldDB" id="A0A2K0WIY2"/>
<keyword evidence="2" id="KW-0472">Membrane</keyword>
<feature type="transmembrane region" description="Helical" evidence="2">
    <location>
        <begin position="299"/>
        <end position="317"/>
    </location>
</feature>
<evidence type="ECO:0000256" key="2">
    <source>
        <dbReference type="SAM" id="Phobius"/>
    </source>
</evidence>
<dbReference type="STRING" id="42673.A0A2K0WIY2"/>
<feature type="transmembrane region" description="Helical" evidence="2">
    <location>
        <begin position="275"/>
        <end position="292"/>
    </location>
</feature>
<dbReference type="PANTHER" id="PTHR34502:SF4">
    <property type="entry name" value="DUF6594 DOMAIN-CONTAINING PROTEIN"/>
    <property type="match status" value="1"/>
</dbReference>
<feature type="domain" description="DUF6594" evidence="3">
    <location>
        <begin position="56"/>
        <end position="311"/>
    </location>
</feature>
<keyword evidence="2" id="KW-0812">Transmembrane</keyword>
<dbReference type="Pfam" id="PF20237">
    <property type="entry name" value="DUF6594"/>
    <property type="match status" value="1"/>
</dbReference>
<dbReference type="Proteomes" id="UP000236664">
    <property type="component" value="Unassembled WGS sequence"/>
</dbReference>
<evidence type="ECO:0000259" key="3">
    <source>
        <dbReference type="Pfam" id="PF20237"/>
    </source>
</evidence>
<evidence type="ECO:0000256" key="1">
    <source>
        <dbReference type="SAM" id="MobiDB-lite"/>
    </source>
</evidence>
<dbReference type="PANTHER" id="PTHR34502">
    <property type="entry name" value="DUF6594 DOMAIN-CONTAINING PROTEIN-RELATED"/>
    <property type="match status" value="1"/>
</dbReference>
<feature type="transmembrane region" description="Helical" evidence="2">
    <location>
        <begin position="244"/>
        <end position="263"/>
    </location>
</feature>
<dbReference type="OrthoDB" id="5416037at2759"/>
<accession>A0A2K0WIY2</accession>
<reference evidence="4 5" key="1">
    <citation type="submission" date="2017-06" db="EMBL/GenBank/DDBJ databases">
        <title>Genome of Fusarium nygamai isolate CS10214.</title>
        <authorList>
            <person name="Gardiner D.M."/>
            <person name="Obanor F."/>
            <person name="Kazan K."/>
        </authorList>
    </citation>
    <scope>NUCLEOTIDE SEQUENCE [LARGE SCALE GENOMIC DNA]</scope>
    <source>
        <strain evidence="4 5">CS10214</strain>
    </source>
</reference>
<feature type="compositionally biased region" description="Polar residues" evidence="1">
    <location>
        <begin position="22"/>
        <end position="38"/>
    </location>
</feature>
<organism evidence="4 5">
    <name type="scientific">Gibberella nygamai</name>
    <name type="common">Bean root rot disease fungus</name>
    <name type="synonym">Fusarium nygamai</name>
    <dbReference type="NCBI Taxonomy" id="42673"/>
    <lineage>
        <taxon>Eukaryota</taxon>
        <taxon>Fungi</taxon>
        <taxon>Dikarya</taxon>
        <taxon>Ascomycota</taxon>
        <taxon>Pezizomycotina</taxon>
        <taxon>Sordariomycetes</taxon>
        <taxon>Hypocreomycetidae</taxon>
        <taxon>Hypocreales</taxon>
        <taxon>Nectriaceae</taxon>
        <taxon>Fusarium</taxon>
        <taxon>Fusarium fujikuroi species complex</taxon>
    </lineage>
</organism>
<gene>
    <name evidence="4" type="ORF">FNYG_04423</name>
</gene>
<comment type="caution">
    <text evidence="4">The sequence shown here is derived from an EMBL/GenBank/DDBJ whole genome shotgun (WGS) entry which is preliminary data.</text>
</comment>
<sequence>MSIQPWSMRMDEEQVEMAPTPTALNPSTPTHDTTQAGQARNRANLEEDMPWRYIGYRGYSKFISSDSDFLILRRFRTLNVRVGLALQHQLVELEGDLEKLDRSYEEQEPPIHNGRFSGDEEDRVDLLETIRETLHKYNQFILQLSAIEKYEQAPQRDIKSILRWHGNHDDNAIAAEEQEYLSRGLDDKDELVCLVQKDKTPLRRVIDNSTFLRTLWLWRTKKGAESGYAADAVSSYSDKKMDRFVTVFIVGVGVLMLLVPLWILRGQQNPRDKLIVITVFIFVFLLVVSFAMTSKPFEALGATAAYAAVLMVFLQLGES</sequence>
<keyword evidence="2" id="KW-1133">Transmembrane helix</keyword>
<evidence type="ECO:0000313" key="4">
    <source>
        <dbReference type="EMBL" id="PNP82234.1"/>
    </source>
</evidence>
<feature type="region of interest" description="Disordered" evidence="1">
    <location>
        <begin position="1"/>
        <end position="44"/>
    </location>
</feature>
<protein>
    <recommendedName>
        <fullName evidence="3">DUF6594 domain-containing protein</fullName>
    </recommendedName>
</protein>
<dbReference type="EMBL" id="MTQA01000060">
    <property type="protein sequence ID" value="PNP82234.1"/>
    <property type="molecule type" value="Genomic_DNA"/>
</dbReference>
<name>A0A2K0WIY2_GIBNY</name>
<dbReference type="InterPro" id="IPR046529">
    <property type="entry name" value="DUF6594"/>
</dbReference>
<keyword evidence="5" id="KW-1185">Reference proteome</keyword>